<dbReference type="Pfam" id="PF13148">
    <property type="entry name" value="DUF3987"/>
    <property type="match status" value="1"/>
</dbReference>
<dbReference type="EMBL" id="VOIX01000009">
    <property type="protein sequence ID" value="MRJ23088.1"/>
    <property type="molecule type" value="Genomic_DNA"/>
</dbReference>
<accession>A0A646P275</accession>
<sequence length="477" mass="53593">MSIVLSAVKLHESLPRVGARFPRFVPCALLAAAVNEAEKNVQAPRALIFSGALTAISLVCQGLIDVCKPTGQCVPTSLMLLTIAGSGERKSTAENVFLGPIREFQRLEYKRYQEAVVEWDVQLEIWKEKRKVILRKINKNTDKGINSSEEELLFSAHEKSKPLGPRQYKMVYDDATSEALFFGLYSNLPSAGLISSEGAGILNGGALNDLSKQNSLWSGDSITVDRVSVESYQVTDSRLTVSVMLQASAFKEYMERRGEKSRGSGLLARFLVCHPESTQGTRTIGDDTFSWERCNDFSARIGELLILNRALLDSPKKERLTVHFSHEAEERWRDVFNEIETGIVEGGRFEGASDHASKLADNIARVAALLHFFEGGQGEVSCVELDFAIDLCCWYSDQFFQIFVPPPQESIDADDLLEWLCSYFGKRYGEIRKNKILQYGPGKLRNKLRLERALDVLRERRLIEIVRHKGVNYIDLI</sequence>
<gene>
    <name evidence="1" type="ORF">FRT60_22560</name>
</gene>
<protein>
    <submittedName>
        <fullName evidence="1">DUF3987 domain-containing protein</fullName>
    </submittedName>
</protein>
<proteinExistence type="predicted"/>
<name>A0A646P275_9PSED</name>
<comment type="caution">
    <text evidence="1">The sequence shown here is derived from an EMBL/GenBank/DDBJ whole genome shotgun (WGS) entry which is preliminary data.</text>
</comment>
<dbReference type="RefSeq" id="WP_106116338.1">
    <property type="nucleotide sequence ID" value="NZ_VOIX01000009.1"/>
</dbReference>
<dbReference type="Proteomes" id="UP000432048">
    <property type="component" value="Unassembled WGS sequence"/>
</dbReference>
<evidence type="ECO:0000313" key="2">
    <source>
        <dbReference type="Proteomes" id="UP000432048"/>
    </source>
</evidence>
<dbReference type="InterPro" id="IPR025048">
    <property type="entry name" value="DUF3987"/>
</dbReference>
<organism evidence="1 2">
    <name type="scientific">Pseudomonas haemolytica</name>
    <dbReference type="NCBI Taxonomy" id="2600065"/>
    <lineage>
        <taxon>Bacteria</taxon>
        <taxon>Pseudomonadati</taxon>
        <taxon>Pseudomonadota</taxon>
        <taxon>Gammaproteobacteria</taxon>
        <taxon>Pseudomonadales</taxon>
        <taxon>Pseudomonadaceae</taxon>
        <taxon>Pseudomonas</taxon>
    </lineage>
</organism>
<evidence type="ECO:0000313" key="1">
    <source>
        <dbReference type="EMBL" id="MRJ23088.1"/>
    </source>
</evidence>
<reference evidence="1 2" key="1">
    <citation type="submission" date="2019-08" db="EMBL/GenBank/DDBJ databases">
        <title>Pseudomonas haemolytica sp. nov. isolated from raw milk and skim milk concentrate.</title>
        <authorList>
            <person name="Hofmann K."/>
            <person name="Huptas C."/>
            <person name="Doll E."/>
            <person name="Scherer S."/>
            <person name="Wenning M."/>
        </authorList>
    </citation>
    <scope>NUCLEOTIDE SEQUENCE [LARGE SCALE GENOMIC DNA]</scope>
    <source>
        <strain evidence="1 2">DSM 108988</strain>
    </source>
</reference>
<dbReference type="AlphaFoldDB" id="A0A646P275"/>